<sequence length="53" mass="5673">MSASKYLPPFTTEERITMAGARPERVPVARTGPVGDADVTYADFLGDEADGQD</sequence>
<comment type="caution">
    <text evidence="1">The sequence shown here is derived from an EMBL/GenBank/DDBJ whole genome shotgun (WGS) entry which is preliminary data.</text>
</comment>
<evidence type="ECO:0000313" key="1">
    <source>
        <dbReference type="EMBL" id="MBS4182142.1"/>
    </source>
</evidence>
<dbReference type="EMBL" id="JAGYPE010000002">
    <property type="protein sequence ID" value="MBS4182142.1"/>
    <property type="molecule type" value="Genomic_DNA"/>
</dbReference>
<proteinExistence type="predicted"/>
<organism evidence="1">
    <name type="scientific">Neobacillus citreus</name>
    <dbReference type="NCBI Taxonomy" id="2833578"/>
    <lineage>
        <taxon>Bacteria</taxon>
        <taxon>Bacillati</taxon>
        <taxon>Bacillota</taxon>
        <taxon>Bacilli</taxon>
        <taxon>Bacillales</taxon>
        <taxon>Bacillaceae</taxon>
        <taxon>Neobacillus</taxon>
    </lineage>
</organism>
<gene>
    <name evidence="1" type="ORF">KHB02_12165</name>
</gene>
<accession>A0A942SXL7</accession>
<reference evidence="1" key="1">
    <citation type="submission" date="2021-05" db="EMBL/GenBank/DDBJ databases">
        <title>Novel Bacillus species.</title>
        <authorList>
            <person name="Liu G."/>
        </authorList>
    </citation>
    <scope>NUCLEOTIDE SEQUENCE</scope>
    <source>
        <strain evidence="1">FJAT-50051</strain>
    </source>
</reference>
<dbReference type="AlphaFoldDB" id="A0A942SXL7"/>
<name>A0A942SXL7_9BACI</name>
<protein>
    <submittedName>
        <fullName evidence="1">Uncharacterized protein</fullName>
    </submittedName>
</protein>